<evidence type="ECO:0000256" key="3">
    <source>
        <dbReference type="ARBA" id="ARBA00022679"/>
    </source>
</evidence>
<proteinExistence type="inferred from homology"/>
<dbReference type="SUPFAM" id="SSF53756">
    <property type="entry name" value="UDP-Glycosyltransferase/glycogen phosphorylase"/>
    <property type="match status" value="1"/>
</dbReference>
<evidence type="ECO:0000313" key="6">
    <source>
        <dbReference type="Proteomes" id="UP001152755"/>
    </source>
</evidence>
<keyword evidence="6" id="KW-1185">Reference proteome</keyword>
<dbReference type="Pfam" id="PF06925">
    <property type="entry name" value="MGDG_synth"/>
    <property type="match status" value="1"/>
</dbReference>
<dbReference type="GO" id="GO:0009247">
    <property type="term" value="P:glycolipid biosynthetic process"/>
    <property type="evidence" value="ECO:0007669"/>
    <property type="project" value="InterPro"/>
</dbReference>
<protein>
    <recommendedName>
        <fullName evidence="4">Diacylglycerol glucosyltransferase N-terminal domain-containing protein</fullName>
    </recommendedName>
</protein>
<dbReference type="GO" id="GO:0016020">
    <property type="term" value="C:membrane"/>
    <property type="evidence" value="ECO:0007669"/>
    <property type="project" value="GOC"/>
</dbReference>
<keyword evidence="3" id="KW-0808">Transferase</keyword>
<dbReference type="AlphaFoldDB" id="A0A9X4M4R9"/>
<comment type="caution">
    <text evidence="5">The sequence shown here is derived from an EMBL/GenBank/DDBJ whole genome shotgun (WGS) entry which is preliminary data.</text>
</comment>
<evidence type="ECO:0000313" key="5">
    <source>
        <dbReference type="EMBL" id="MDG3016787.1"/>
    </source>
</evidence>
<name>A0A9X4M4R9_9ACTN</name>
<feature type="domain" description="Diacylglycerol glucosyltransferase N-terminal" evidence="4">
    <location>
        <begin position="17"/>
        <end position="164"/>
    </location>
</feature>
<dbReference type="Gene3D" id="3.40.50.2000">
    <property type="entry name" value="Glycogen Phosphorylase B"/>
    <property type="match status" value="1"/>
</dbReference>
<dbReference type="Proteomes" id="UP001152755">
    <property type="component" value="Unassembled WGS sequence"/>
</dbReference>
<keyword evidence="2" id="KW-0328">Glycosyltransferase</keyword>
<comment type="similarity">
    <text evidence="1">Belongs to the glycosyltransferase 28 family.</text>
</comment>
<evidence type="ECO:0000256" key="2">
    <source>
        <dbReference type="ARBA" id="ARBA00022676"/>
    </source>
</evidence>
<sequence>MSDDRFLLVTASMGAGHDQVAAELARRFEATGAHAQVVDLLSVLPWRIGTMISGGYARMLRYAPWLYEGIYSTFMAPRRGPRPTPAPLVRLAARRLAPILAEADPTCVVSTFHLAGQTVGHLRNTGRLGAPSVVAVTEVVPHQMWLARGTDLYCCLYPSIADAVTARTGTAAIAPGPVVDPRFLRAPGPEPGRTALGLAPGEDAVLISTGSWGVGDPVEIVATLARIERVRPVVLCGNNARLRERVASVPGALALGWRDDVPELLAAAAVVVDNAGGSMCMEAFASRVPVVGHRPIPGHGGPVVRALADDGLVRYAADDTALTAAVEALRQPGPERDALVRRAGSVFAEDPGVAITRWLRASVAH</sequence>
<dbReference type="RefSeq" id="WP_332520700.1">
    <property type="nucleotide sequence ID" value="NZ_JANRHA010000017.1"/>
</dbReference>
<accession>A0A9X4M4R9</accession>
<dbReference type="InterPro" id="IPR009695">
    <property type="entry name" value="Diacylglyc_glucosyltr_N"/>
</dbReference>
<dbReference type="GO" id="GO:0016758">
    <property type="term" value="F:hexosyltransferase activity"/>
    <property type="evidence" value="ECO:0007669"/>
    <property type="project" value="InterPro"/>
</dbReference>
<evidence type="ECO:0000259" key="4">
    <source>
        <dbReference type="Pfam" id="PF06925"/>
    </source>
</evidence>
<evidence type="ECO:0000256" key="1">
    <source>
        <dbReference type="ARBA" id="ARBA00006962"/>
    </source>
</evidence>
<dbReference type="InterPro" id="IPR050519">
    <property type="entry name" value="Glycosyltransf_28_UgtP"/>
</dbReference>
<organism evidence="5 6">
    <name type="scientific">Speluncibacter jeojiensis</name>
    <dbReference type="NCBI Taxonomy" id="2710754"/>
    <lineage>
        <taxon>Bacteria</taxon>
        <taxon>Bacillati</taxon>
        <taxon>Actinomycetota</taxon>
        <taxon>Actinomycetes</taxon>
        <taxon>Mycobacteriales</taxon>
        <taxon>Speluncibacteraceae</taxon>
        <taxon>Speluncibacter</taxon>
    </lineage>
</organism>
<dbReference type="PANTHER" id="PTHR43025">
    <property type="entry name" value="MONOGALACTOSYLDIACYLGLYCEROL SYNTHASE"/>
    <property type="match status" value="1"/>
</dbReference>
<reference evidence="5" key="1">
    <citation type="submission" date="2022-08" db="EMBL/GenBank/DDBJ databases">
        <title>Genome analysis of Corynebacteriales strain.</title>
        <authorList>
            <person name="Lee S.D."/>
        </authorList>
    </citation>
    <scope>NUCLEOTIDE SEQUENCE</scope>
    <source>
        <strain evidence="5">D3-21</strain>
    </source>
</reference>
<gene>
    <name evidence="5" type="ORF">NVS88_19730</name>
</gene>
<dbReference type="EMBL" id="JANRHA010000017">
    <property type="protein sequence ID" value="MDG3016787.1"/>
    <property type="molecule type" value="Genomic_DNA"/>
</dbReference>
<dbReference type="PANTHER" id="PTHR43025:SF3">
    <property type="entry name" value="MONOGALACTOSYLDIACYLGLYCEROL SYNTHASE 1, CHLOROPLASTIC"/>
    <property type="match status" value="1"/>
</dbReference>